<reference evidence="4" key="1">
    <citation type="submission" date="2014-03" db="EMBL/GenBank/DDBJ databases">
        <authorList>
            <person name="Aksoy S."/>
            <person name="Warren W."/>
            <person name="Wilson R.K."/>
        </authorList>
    </citation>
    <scope>NUCLEOTIDE SEQUENCE [LARGE SCALE GENOMIC DNA]</scope>
    <source>
        <strain evidence="4">IAEA</strain>
    </source>
</reference>
<dbReference type="GO" id="GO:1904294">
    <property type="term" value="P:positive regulation of ERAD pathway"/>
    <property type="evidence" value="ECO:0007669"/>
    <property type="project" value="TreeGrafter"/>
</dbReference>
<dbReference type="EnsemblMetazoa" id="GBRI025290-RA">
    <property type="protein sequence ID" value="GBRI025290-PA"/>
    <property type="gene ID" value="GBRI025290"/>
</dbReference>
<proteinExistence type="predicted"/>
<keyword evidence="4" id="KW-1185">Reference proteome</keyword>
<dbReference type="GO" id="GO:0005783">
    <property type="term" value="C:endoplasmic reticulum"/>
    <property type="evidence" value="ECO:0007669"/>
    <property type="project" value="TreeGrafter"/>
</dbReference>
<dbReference type="PANTHER" id="PTHR21650">
    <property type="entry name" value="MEMBRALIN/KINETOCHORE PROTEIN NUF2"/>
    <property type="match status" value="1"/>
</dbReference>
<feature type="compositionally biased region" description="Low complexity" evidence="2">
    <location>
        <begin position="132"/>
        <end position="141"/>
    </location>
</feature>
<evidence type="ECO:0000313" key="3">
    <source>
        <dbReference type="EnsemblMetazoa" id="GBRI025290-PA"/>
    </source>
</evidence>
<dbReference type="STRING" id="37001.A0A1A9WMQ1"/>
<evidence type="ECO:0000256" key="2">
    <source>
        <dbReference type="SAM" id="MobiDB-lite"/>
    </source>
</evidence>
<feature type="region of interest" description="Disordered" evidence="2">
    <location>
        <begin position="131"/>
        <end position="152"/>
    </location>
</feature>
<feature type="coiled-coil region" evidence="1">
    <location>
        <begin position="507"/>
        <end position="534"/>
    </location>
</feature>
<dbReference type="GO" id="GO:0034976">
    <property type="term" value="P:response to endoplasmic reticulum stress"/>
    <property type="evidence" value="ECO:0007669"/>
    <property type="project" value="TreeGrafter"/>
</dbReference>
<sequence length="577" mass="62388">SFFYLYHFAFYAYHYRFSGQNCSLALISSWLFIQHSMLYFFHRYELPVIMQQTHILIIQNAGGGNAAAVIMPQRQQQEQQQQQQAVGGAGDGSDGVGAIGAVGGVGVGVGGGGGIAERYNFPTNRIRFISLQQQQQQGQPQPEQPGPHNPHLQRIRGLIHRLVEGNLGSMDTLRRALFARGLREPIRVRIQTGDLQHINLGTIQIIPDNTMTRATQNAMNNGVADAAAGAAVTTTTTTTLATTTTATTTTTTNENTCNITTRQQQQPDLSTATASTNAAVFISESGATRIAYTSANHNNIGRFSDEVTKSSSSKTAAVTTTSWSPLVSFASTGSASFNTIATASNGTESTTTSTTSGKFIIFTIPDDGTQQVKKTTAQNGGDNGKLDLTETDVIVVNADDDDAKVMSAVETNKNNKIITGSNPQQQLEKDCVKHNGDEKVLNNNSHGNELNATKTMVIKSPTFAVSAESVENNVNSVCLTSSNKRTASADSAATTNQIKMPHNINQMQTTTTQLKESQQQQQQQQQNYINSDNEVEHHQDECEMNAIETLLKIPSLCLLVGWLIAWLAGWLIDWLAG</sequence>
<evidence type="ECO:0000256" key="1">
    <source>
        <dbReference type="SAM" id="Coils"/>
    </source>
</evidence>
<reference evidence="3" key="2">
    <citation type="submission" date="2020-05" db="UniProtKB">
        <authorList>
            <consortium name="EnsemblMetazoa"/>
        </authorList>
    </citation>
    <scope>IDENTIFICATION</scope>
    <source>
        <strain evidence="3">IAEA</strain>
    </source>
</reference>
<dbReference type="VEuPathDB" id="VectorBase:GBRI025290"/>
<dbReference type="Proteomes" id="UP000091820">
    <property type="component" value="Unassembled WGS sequence"/>
</dbReference>
<dbReference type="AlphaFoldDB" id="A0A1A9WMQ1"/>
<name>A0A1A9WMQ1_9MUSC</name>
<keyword evidence="1" id="KW-0175">Coiled coil</keyword>
<evidence type="ECO:0000313" key="4">
    <source>
        <dbReference type="Proteomes" id="UP000091820"/>
    </source>
</evidence>
<protein>
    <submittedName>
        <fullName evidence="3">Uncharacterized protein</fullName>
    </submittedName>
</protein>
<dbReference type="PANTHER" id="PTHR21650:SF4">
    <property type="entry name" value="MEMBRALIN"/>
    <property type="match status" value="1"/>
</dbReference>
<accession>A0A1A9WMQ1</accession>
<organism evidence="3 4">
    <name type="scientific">Glossina brevipalpis</name>
    <dbReference type="NCBI Taxonomy" id="37001"/>
    <lineage>
        <taxon>Eukaryota</taxon>
        <taxon>Metazoa</taxon>
        <taxon>Ecdysozoa</taxon>
        <taxon>Arthropoda</taxon>
        <taxon>Hexapoda</taxon>
        <taxon>Insecta</taxon>
        <taxon>Pterygota</taxon>
        <taxon>Neoptera</taxon>
        <taxon>Endopterygota</taxon>
        <taxon>Diptera</taxon>
        <taxon>Brachycera</taxon>
        <taxon>Muscomorpha</taxon>
        <taxon>Hippoboscoidea</taxon>
        <taxon>Glossinidae</taxon>
        <taxon>Glossina</taxon>
    </lineage>
</organism>